<dbReference type="InterPro" id="IPR036264">
    <property type="entry name" value="Bact_exopeptidase_dim_dom"/>
</dbReference>
<gene>
    <name evidence="4" type="ORF">ISU02_13770</name>
</gene>
<keyword evidence="5" id="KW-1185">Reference proteome</keyword>
<dbReference type="Pfam" id="PF07687">
    <property type="entry name" value="M20_dimer"/>
    <property type="match status" value="1"/>
</dbReference>
<dbReference type="Gene3D" id="3.40.630.10">
    <property type="entry name" value="Zn peptidases"/>
    <property type="match status" value="1"/>
</dbReference>
<evidence type="ECO:0000313" key="5">
    <source>
        <dbReference type="Proteomes" id="UP000614200"/>
    </source>
</evidence>
<dbReference type="SUPFAM" id="SSF55031">
    <property type="entry name" value="Bacterial exopeptidase dimerisation domain"/>
    <property type="match status" value="1"/>
</dbReference>
<dbReference type="PANTHER" id="PTHR32494:SF5">
    <property type="entry name" value="ALLANTOATE AMIDOHYDROLASE"/>
    <property type="match status" value="1"/>
</dbReference>
<dbReference type="Gene3D" id="3.30.70.360">
    <property type="match status" value="1"/>
</dbReference>
<dbReference type="InterPro" id="IPR011650">
    <property type="entry name" value="Peptidase_M20_dimer"/>
</dbReference>
<dbReference type="GO" id="GO:0016787">
    <property type="term" value="F:hydrolase activity"/>
    <property type="evidence" value="ECO:0007669"/>
    <property type="project" value="UniProtKB-KW"/>
</dbReference>
<proteinExistence type="inferred from homology"/>
<comment type="caution">
    <text evidence="4">The sequence shown here is derived from an EMBL/GenBank/DDBJ whole genome shotgun (WGS) entry which is preliminary data.</text>
</comment>
<dbReference type="PIRSF" id="PIRSF001235">
    <property type="entry name" value="Amidase_carbamoylase"/>
    <property type="match status" value="1"/>
</dbReference>
<dbReference type="NCBIfam" id="NF006771">
    <property type="entry name" value="PRK09290.1-5"/>
    <property type="match status" value="1"/>
</dbReference>
<organism evidence="4 5">
    <name type="scientific">Fusibacter ferrireducens</name>
    <dbReference type="NCBI Taxonomy" id="2785058"/>
    <lineage>
        <taxon>Bacteria</taxon>
        <taxon>Bacillati</taxon>
        <taxon>Bacillota</taxon>
        <taxon>Clostridia</taxon>
        <taxon>Eubacteriales</taxon>
        <taxon>Eubacteriales Family XII. Incertae Sedis</taxon>
        <taxon>Fusibacter</taxon>
    </lineage>
</organism>
<sequence>MYTNLDRIRQGIEMLSKFNDSDGEGLTRFSLTDADRGARLYLKTELEKLDLEVYEDAAGSIIGRLEGTDSSAPTILIGSHFDSVRNGGNFDGPAGVIMALEIMRVLKTKSIELKHPIEFVAMIEEEGGRFGAGVFGSRAMTGQVSYEDLVRNKDEAGISMAEAFEAFGFDPKQIGKAARKSEDVKAFIELHIEQGPVLENEKIDVGIVESVVGIREFKVAIKGRPDHAGTTPMKMRIDALCAAAELITELPEYAQQAGEGTVATVGVLNIKPGAANIVPGEVNLTVDIRSGQTIHIQDVYDKIEKKLNALAKLKGIQFEIEMLLSVEPVAMSNELVEIFKKQANQNQFSYKMMTSGAGHDAMIMASLTHSGLIFVPSRDGRSHCKEEWTDYDALQKGIELICHSIIELGR</sequence>
<dbReference type="NCBIfam" id="TIGR01879">
    <property type="entry name" value="hydantase"/>
    <property type="match status" value="1"/>
</dbReference>
<reference evidence="4 5" key="1">
    <citation type="submission" date="2020-11" db="EMBL/GenBank/DDBJ databases">
        <title>Fusibacter basophilias sp. nov.</title>
        <authorList>
            <person name="Qiu D."/>
        </authorList>
    </citation>
    <scope>NUCLEOTIDE SEQUENCE [LARGE SCALE GENOMIC DNA]</scope>
    <source>
        <strain evidence="4 5">Q10-2</strain>
    </source>
</reference>
<name>A0ABR9ZWB4_9FIRM</name>
<evidence type="ECO:0000256" key="2">
    <source>
        <dbReference type="ARBA" id="ARBA00022801"/>
    </source>
</evidence>
<evidence type="ECO:0000259" key="3">
    <source>
        <dbReference type="Pfam" id="PF07687"/>
    </source>
</evidence>
<protein>
    <submittedName>
        <fullName evidence="4">Zn-dependent hydrolase</fullName>
    </submittedName>
</protein>
<dbReference type="RefSeq" id="WP_194702426.1">
    <property type="nucleotide sequence ID" value="NZ_JADKNH010000008.1"/>
</dbReference>
<dbReference type="CDD" id="cd03884">
    <property type="entry name" value="M20_bAS"/>
    <property type="match status" value="1"/>
</dbReference>
<comment type="similarity">
    <text evidence="1">Belongs to the peptidase M20 family.</text>
</comment>
<dbReference type="EMBL" id="JADKNH010000008">
    <property type="protein sequence ID" value="MBF4694185.1"/>
    <property type="molecule type" value="Genomic_DNA"/>
</dbReference>
<feature type="domain" description="Peptidase M20 dimerisation" evidence="3">
    <location>
        <begin position="213"/>
        <end position="311"/>
    </location>
</feature>
<dbReference type="Proteomes" id="UP000614200">
    <property type="component" value="Unassembled WGS sequence"/>
</dbReference>
<accession>A0ABR9ZWB4</accession>
<evidence type="ECO:0000256" key="1">
    <source>
        <dbReference type="ARBA" id="ARBA00006153"/>
    </source>
</evidence>
<dbReference type="SUPFAM" id="SSF53187">
    <property type="entry name" value="Zn-dependent exopeptidases"/>
    <property type="match status" value="1"/>
</dbReference>
<keyword evidence="2 4" id="KW-0378">Hydrolase</keyword>
<dbReference type="InterPro" id="IPR002933">
    <property type="entry name" value="Peptidase_M20"/>
</dbReference>
<dbReference type="InterPro" id="IPR010158">
    <property type="entry name" value="Amidase_Cbmase"/>
</dbReference>
<dbReference type="PANTHER" id="PTHR32494">
    <property type="entry name" value="ALLANTOATE DEIMINASE-RELATED"/>
    <property type="match status" value="1"/>
</dbReference>
<dbReference type="Pfam" id="PF01546">
    <property type="entry name" value="Peptidase_M20"/>
    <property type="match status" value="1"/>
</dbReference>
<evidence type="ECO:0000313" key="4">
    <source>
        <dbReference type="EMBL" id="MBF4694185.1"/>
    </source>
</evidence>